<comment type="caution">
    <text evidence="2">The sequence shown here is derived from an EMBL/GenBank/DDBJ whole genome shotgun (WGS) entry which is preliminary data.</text>
</comment>
<evidence type="ECO:0000313" key="2">
    <source>
        <dbReference type="EMBL" id="CAF4678575.1"/>
    </source>
</evidence>
<reference evidence="2" key="1">
    <citation type="submission" date="2021-02" db="EMBL/GenBank/DDBJ databases">
        <authorList>
            <person name="Nowell W R."/>
        </authorList>
    </citation>
    <scope>NUCLEOTIDE SEQUENCE</scope>
</reference>
<proteinExistence type="predicted"/>
<gene>
    <name evidence="2" type="ORF">SRO942_LOCUS51017</name>
</gene>
<sequence>ESLDLKNDKEERQRMLQNIITNVLKQRSYSETDNASWLLFEMENNLLIHRTQYSFLKMTHDKTNETDIYQLKMGEGKTLVILILLSQMLANGKNITRINCLEPLMGAMQELLKN</sequence>
<dbReference type="AlphaFoldDB" id="A0A8S2ZWV8"/>
<dbReference type="OrthoDB" id="10054352at2759"/>
<name>A0A8S2ZWV8_9BILA</name>
<accession>A0A8S2ZWV8</accession>
<feature type="non-terminal residue" evidence="2">
    <location>
        <position position="1"/>
    </location>
</feature>
<dbReference type="Proteomes" id="UP000681722">
    <property type="component" value="Unassembled WGS sequence"/>
</dbReference>
<feature type="domain" description="DUF3638" evidence="1">
    <location>
        <begin position="27"/>
        <end position="113"/>
    </location>
</feature>
<protein>
    <recommendedName>
        <fullName evidence="1">DUF3638 domain-containing protein</fullName>
    </recommendedName>
</protein>
<evidence type="ECO:0000313" key="3">
    <source>
        <dbReference type="Proteomes" id="UP000681722"/>
    </source>
</evidence>
<evidence type="ECO:0000259" key="1">
    <source>
        <dbReference type="Pfam" id="PF12340"/>
    </source>
</evidence>
<dbReference type="InterPro" id="IPR022099">
    <property type="entry name" value="DUF3638"/>
</dbReference>
<organism evidence="2 3">
    <name type="scientific">Didymodactylos carnosus</name>
    <dbReference type="NCBI Taxonomy" id="1234261"/>
    <lineage>
        <taxon>Eukaryota</taxon>
        <taxon>Metazoa</taxon>
        <taxon>Spiralia</taxon>
        <taxon>Gnathifera</taxon>
        <taxon>Rotifera</taxon>
        <taxon>Eurotatoria</taxon>
        <taxon>Bdelloidea</taxon>
        <taxon>Philodinida</taxon>
        <taxon>Philodinidae</taxon>
        <taxon>Didymodactylos</taxon>
    </lineage>
</organism>
<dbReference type="EMBL" id="CAJOBC010152993">
    <property type="protein sequence ID" value="CAF4678575.1"/>
    <property type="molecule type" value="Genomic_DNA"/>
</dbReference>
<dbReference type="Pfam" id="PF12340">
    <property type="entry name" value="DUF3638"/>
    <property type="match status" value="1"/>
</dbReference>